<keyword evidence="1" id="KW-0175">Coiled coil</keyword>
<evidence type="ECO:0000313" key="2">
    <source>
        <dbReference type="EMBL" id="MBE1484390.1"/>
    </source>
</evidence>
<gene>
    <name evidence="2" type="ORF">H4W31_000028</name>
</gene>
<evidence type="ECO:0000256" key="1">
    <source>
        <dbReference type="SAM" id="Coils"/>
    </source>
</evidence>
<dbReference type="RefSeq" id="WP_192764763.1">
    <property type="nucleotide sequence ID" value="NZ_JADBEB010000001.1"/>
</dbReference>
<reference evidence="2" key="1">
    <citation type="submission" date="2020-10" db="EMBL/GenBank/DDBJ databases">
        <title>Sequencing the genomes of 1000 actinobacteria strains.</title>
        <authorList>
            <person name="Klenk H.-P."/>
        </authorList>
    </citation>
    <scope>NUCLEOTIDE SEQUENCE</scope>
    <source>
        <strain evidence="2">DSM 46832</strain>
    </source>
</reference>
<dbReference type="GO" id="GO:0004527">
    <property type="term" value="F:exonuclease activity"/>
    <property type="evidence" value="ECO:0007669"/>
    <property type="project" value="UniProtKB-KW"/>
</dbReference>
<feature type="coiled-coil region" evidence="1">
    <location>
        <begin position="75"/>
        <end position="146"/>
    </location>
</feature>
<protein>
    <submittedName>
        <fullName evidence="2">DNA repair exonuclease SbcCD ATPase subunit</fullName>
    </submittedName>
</protein>
<organism evidence="2 3">
    <name type="scientific">Plantactinospora soyae</name>
    <dbReference type="NCBI Taxonomy" id="1544732"/>
    <lineage>
        <taxon>Bacteria</taxon>
        <taxon>Bacillati</taxon>
        <taxon>Actinomycetota</taxon>
        <taxon>Actinomycetes</taxon>
        <taxon>Micromonosporales</taxon>
        <taxon>Micromonosporaceae</taxon>
        <taxon>Plantactinospora</taxon>
    </lineage>
</organism>
<dbReference type="EMBL" id="JADBEB010000001">
    <property type="protein sequence ID" value="MBE1484390.1"/>
    <property type="molecule type" value="Genomic_DNA"/>
</dbReference>
<keyword evidence="2" id="KW-0269">Exonuclease</keyword>
<proteinExistence type="predicted"/>
<dbReference type="AlphaFoldDB" id="A0A927M4N0"/>
<name>A0A927M4N0_9ACTN</name>
<accession>A0A927M4N0</accession>
<evidence type="ECO:0000313" key="3">
    <source>
        <dbReference type="Proteomes" id="UP000649753"/>
    </source>
</evidence>
<dbReference type="Proteomes" id="UP000649753">
    <property type="component" value="Unassembled WGS sequence"/>
</dbReference>
<keyword evidence="2" id="KW-0378">Hydrolase</keyword>
<keyword evidence="2" id="KW-0540">Nuclease</keyword>
<sequence length="317" mass="34773">MTTMEVADPARSFRVLRDTLLAAARSLDEAVDERQVTLPLIAELDEALRSTPRLTTAIRNLLDAADPGRAVAGDLRRWSEDLVRVTEQLSAVRAELAEASATEAQLREAAAEAEREQGRIDELHRAERMAGRLDELRAARTALEAQHGAPSDQLAVEEEAFWPPLDQAIELIERLAGDLRAETVRRGRRAAELAGEVAAQQSELLAARVAVERSSAQIELMTTEIAAAVERQRQLGAELAELVQRHRRHAEADRLLAEAFNADGPADGAVPNIAEARTQLAAVEERLTKIDEVLREALIADEAQDRLRTAPIWPGGR</sequence>
<comment type="caution">
    <text evidence="2">The sequence shown here is derived from an EMBL/GenBank/DDBJ whole genome shotgun (WGS) entry which is preliminary data.</text>
</comment>
<keyword evidence="3" id="KW-1185">Reference proteome</keyword>